<comment type="caution">
    <text evidence="9">The sequence shown here is derived from an EMBL/GenBank/DDBJ whole genome shotgun (WGS) entry which is preliminary data.</text>
</comment>
<evidence type="ECO:0000256" key="1">
    <source>
        <dbReference type="ARBA" id="ARBA00004141"/>
    </source>
</evidence>
<dbReference type="InterPro" id="IPR000425">
    <property type="entry name" value="MIP"/>
</dbReference>
<evidence type="ECO:0000256" key="5">
    <source>
        <dbReference type="ARBA" id="ARBA00023136"/>
    </source>
</evidence>
<evidence type="ECO:0000256" key="8">
    <source>
        <dbReference type="SAM" id="Phobius"/>
    </source>
</evidence>
<evidence type="ECO:0000313" key="9">
    <source>
        <dbReference type="EMBL" id="KAH7556954.1"/>
    </source>
</evidence>
<reference evidence="9 10" key="1">
    <citation type="submission" date="2021-02" db="EMBL/GenBank/DDBJ databases">
        <title>Plant Genome Project.</title>
        <authorList>
            <person name="Zhang R.-G."/>
        </authorList>
    </citation>
    <scope>NUCLEOTIDE SEQUENCE [LARGE SCALE GENOMIC DNA]</scope>
    <source>
        <tissue evidence="9">Leaves</tissue>
    </source>
</reference>
<keyword evidence="10" id="KW-1185">Reference proteome</keyword>
<name>A0ABQ8HEA9_9ROSI</name>
<dbReference type="Pfam" id="PF00230">
    <property type="entry name" value="MIP"/>
    <property type="match status" value="1"/>
</dbReference>
<dbReference type="PRINTS" id="PR00783">
    <property type="entry name" value="MINTRINSICP"/>
</dbReference>
<dbReference type="SUPFAM" id="SSF81338">
    <property type="entry name" value="Aquaporin-like"/>
    <property type="match status" value="1"/>
</dbReference>
<gene>
    <name evidence="9" type="ORF">JRO89_XS11G0016900</name>
</gene>
<protein>
    <recommendedName>
        <fullName evidence="11">Aquaporin NIP-type</fullName>
    </recommendedName>
</protein>
<dbReference type="EMBL" id="JAFEMO010000011">
    <property type="protein sequence ID" value="KAH7556954.1"/>
    <property type="molecule type" value="Genomic_DNA"/>
</dbReference>
<evidence type="ECO:0000256" key="4">
    <source>
        <dbReference type="ARBA" id="ARBA00022989"/>
    </source>
</evidence>
<dbReference type="InterPro" id="IPR022357">
    <property type="entry name" value="MIP_CS"/>
</dbReference>
<evidence type="ECO:0000256" key="6">
    <source>
        <dbReference type="RuleBase" id="RU000477"/>
    </source>
</evidence>
<dbReference type="Proteomes" id="UP000827721">
    <property type="component" value="Unassembled WGS sequence"/>
</dbReference>
<dbReference type="InterPro" id="IPR034294">
    <property type="entry name" value="Aquaporin_transptr"/>
</dbReference>
<comment type="subcellular location">
    <subcellularLocation>
        <location evidence="1">Membrane</location>
        <topology evidence="1">Multi-pass membrane protein</topology>
    </subcellularLocation>
</comment>
<proteinExistence type="inferred from homology"/>
<dbReference type="Gene3D" id="1.20.1080.10">
    <property type="entry name" value="Glycerol uptake facilitator protein"/>
    <property type="match status" value="1"/>
</dbReference>
<keyword evidence="3 6" id="KW-0812">Transmembrane</keyword>
<evidence type="ECO:0008006" key="11">
    <source>
        <dbReference type="Google" id="ProtNLM"/>
    </source>
</evidence>
<feature type="transmembrane region" description="Helical" evidence="8">
    <location>
        <begin position="133"/>
        <end position="153"/>
    </location>
</feature>
<organism evidence="9 10">
    <name type="scientific">Xanthoceras sorbifolium</name>
    <dbReference type="NCBI Taxonomy" id="99658"/>
    <lineage>
        <taxon>Eukaryota</taxon>
        <taxon>Viridiplantae</taxon>
        <taxon>Streptophyta</taxon>
        <taxon>Embryophyta</taxon>
        <taxon>Tracheophyta</taxon>
        <taxon>Spermatophyta</taxon>
        <taxon>Magnoliopsida</taxon>
        <taxon>eudicotyledons</taxon>
        <taxon>Gunneridae</taxon>
        <taxon>Pentapetalae</taxon>
        <taxon>rosids</taxon>
        <taxon>malvids</taxon>
        <taxon>Sapindales</taxon>
        <taxon>Sapindaceae</taxon>
        <taxon>Xanthoceroideae</taxon>
        <taxon>Xanthoceras</taxon>
    </lineage>
</organism>
<dbReference type="PANTHER" id="PTHR45724">
    <property type="entry name" value="AQUAPORIN NIP2-1"/>
    <property type="match status" value="1"/>
</dbReference>
<dbReference type="PANTHER" id="PTHR45724:SF6">
    <property type="entry name" value="AQUAPORIN NIP-TYPE"/>
    <property type="match status" value="1"/>
</dbReference>
<feature type="region of interest" description="Disordered" evidence="7">
    <location>
        <begin position="28"/>
        <end position="47"/>
    </location>
</feature>
<dbReference type="CDD" id="cd00333">
    <property type="entry name" value="MIP"/>
    <property type="match status" value="1"/>
</dbReference>
<evidence type="ECO:0000256" key="7">
    <source>
        <dbReference type="SAM" id="MobiDB-lite"/>
    </source>
</evidence>
<comment type="similarity">
    <text evidence="6">Belongs to the MIP/aquaporin (TC 1.A.8) family.</text>
</comment>
<evidence type="ECO:0000256" key="2">
    <source>
        <dbReference type="ARBA" id="ARBA00022448"/>
    </source>
</evidence>
<dbReference type="InterPro" id="IPR023271">
    <property type="entry name" value="Aquaporin-like"/>
</dbReference>
<keyword evidence="2 6" id="KW-0813">Transport</keyword>
<accession>A0ABQ8HEA9</accession>
<sequence>MDGKNDNIVEEGEMSKIEEGVATTPAAAAADVPETKNKNNNGGCSSSTSTPCIAQKLFAEIIGTYFVIFAGCGSVAVNKIYGSVTFPGVCVTWGLIVMVMIYTLGHISGAHFNPAVTIALAIFNRFPRNQVPVYIVSQALGSYLASLTICWIVDVTPKAYFGTVPVGSNGQSLIAEIIISFLLMFIGELAGIAVGMTIMLNVFVAGPISGASMNPARSIGPAMVKHVYKGIWVYMVGPIIGTIAGGFAYKLISCKYKQPPLAQLNKTTTTSFLKSNS</sequence>
<evidence type="ECO:0000256" key="3">
    <source>
        <dbReference type="ARBA" id="ARBA00022692"/>
    </source>
</evidence>
<feature type="transmembrane region" description="Helical" evidence="8">
    <location>
        <begin position="231"/>
        <end position="252"/>
    </location>
</feature>
<evidence type="ECO:0000313" key="10">
    <source>
        <dbReference type="Proteomes" id="UP000827721"/>
    </source>
</evidence>
<keyword evidence="4 8" id="KW-1133">Transmembrane helix</keyword>
<feature type="compositionally biased region" description="Low complexity" evidence="7">
    <location>
        <begin position="38"/>
        <end position="47"/>
    </location>
</feature>
<keyword evidence="5 8" id="KW-0472">Membrane</keyword>
<feature type="transmembrane region" description="Helical" evidence="8">
    <location>
        <begin position="173"/>
        <end position="204"/>
    </location>
</feature>
<feature type="transmembrane region" description="Helical" evidence="8">
    <location>
        <begin position="84"/>
        <end position="104"/>
    </location>
</feature>
<dbReference type="PROSITE" id="PS00221">
    <property type="entry name" value="MIP"/>
    <property type="match status" value="1"/>
</dbReference>